<dbReference type="GeneID" id="97389947"/>
<evidence type="ECO:0000256" key="14">
    <source>
        <dbReference type="PIRSR" id="PIRSR039102-3"/>
    </source>
</evidence>
<accession>A0A173UMX3</accession>
<evidence type="ECO:0000256" key="13">
    <source>
        <dbReference type="PIRSR" id="PIRSR039102-1"/>
    </source>
</evidence>
<dbReference type="STRING" id="39490.ERS852448_02114"/>
<sequence length="353" mass="38876">MSEKYRKKVKVAVIFGGYSSEYSVSLESSSAVIKNLDPEKYEVLPVGITKEGQWFSYTGPVENIENDTWQQSEYCTPTMISPDRNTHGLVLLGEDGAKTMPIDVAFPVMHGKNGEDGTIQGLITMAGIPLAGCGILASALCMDKDRAHLVAEAAGVRVPKAMVLTQGDDRKMAVDFALKTGYPVYVKPVKAGSSYGVTKVEKPVELQSAIIKAFQYDDEVIMEENIDGFEVGCAVLGNRNLITGEVDEIQLSGGFFDFTEKYTLKTSEIHVPARIELRKMQEIKQTAKTIYQALGCRGFARVDMFLTPDGEIVFNEVNTIPGFTEHSRYPGMMKAAGLEFPEILERIIRLAME</sequence>
<dbReference type="GO" id="GO:0071555">
    <property type="term" value="P:cell wall organization"/>
    <property type="evidence" value="ECO:0007669"/>
    <property type="project" value="UniProtKB-KW"/>
</dbReference>
<dbReference type="OrthoDB" id="9813261at2"/>
<dbReference type="AlphaFoldDB" id="A0A173UMX3"/>
<dbReference type="SUPFAM" id="SSF52440">
    <property type="entry name" value="PreATP-grasp domain"/>
    <property type="match status" value="1"/>
</dbReference>
<comment type="pathway">
    <text evidence="12">Cell wall biogenesis; peptidoglycan biosynthesis.</text>
</comment>
<keyword evidence="10 14" id="KW-0464">Manganese</keyword>
<dbReference type="PROSITE" id="PS00844">
    <property type="entry name" value="DALA_DALA_LIGASE_2"/>
    <property type="match status" value="1"/>
</dbReference>
<keyword evidence="7 14" id="KW-0460">Magnesium</keyword>
<comment type="cofactor">
    <cofactor evidence="14">
        <name>Mg(2+)</name>
        <dbReference type="ChEBI" id="CHEBI:18420"/>
    </cofactor>
    <cofactor evidence="14">
        <name>Mn(2+)</name>
        <dbReference type="ChEBI" id="CHEBI:29035"/>
    </cofactor>
    <text evidence="14">Binds 2 magnesium or manganese ions per subunit.</text>
</comment>
<name>A0A173UMX3_EUBRA</name>
<keyword evidence="4 14" id="KW-0479">Metal-binding</keyword>
<dbReference type="RefSeq" id="WP_022035083.1">
    <property type="nucleotide sequence ID" value="NZ_CP173382.1"/>
</dbReference>
<dbReference type="GO" id="GO:0008360">
    <property type="term" value="P:regulation of cell shape"/>
    <property type="evidence" value="ECO:0007669"/>
    <property type="project" value="UniProtKB-KW"/>
</dbReference>
<comment type="similarity">
    <text evidence="2 12">Belongs to the D-alanine--D-alanine ligase family.</text>
</comment>
<reference evidence="17 18" key="1">
    <citation type="submission" date="2015-09" db="EMBL/GenBank/DDBJ databases">
        <authorList>
            <consortium name="Pathogen Informatics"/>
        </authorList>
    </citation>
    <scope>NUCLEOTIDE SEQUENCE [LARGE SCALE GENOMIC DNA]</scope>
    <source>
        <strain evidence="17 18">2789STDY5608891</strain>
    </source>
</reference>
<evidence type="ECO:0000256" key="2">
    <source>
        <dbReference type="ARBA" id="ARBA00010871"/>
    </source>
</evidence>
<feature type="binding site" evidence="14">
    <location>
        <position position="316"/>
    </location>
    <ligand>
        <name>Mg(2+)</name>
        <dbReference type="ChEBI" id="CHEBI:18420"/>
        <label>2</label>
    </ligand>
</feature>
<feature type="active site" evidence="13">
    <location>
        <position position="327"/>
    </location>
</feature>
<dbReference type="Pfam" id="PF01820">
    <property type="entry name" value="Dala_Dala_lig_N"/>
    <property type="match status" value="1"/>
</dbReference>
<dbReference type="InterPro" id="IPR011127">
    <property type="entry name" value="Dala_Dala_lig_N"/>
</dbReference>
<dbReference type="GO" id="GO:0008716">
    <property type="term" value="F:D-alanine-D-alanine ligase activity"/>
    <property type="evidence" value="ECO:0007669"/>
    <property type="project" value="UniProtKB-UniRule"/>
</dbReference>
<keyword evidence="3 12" id="KW-0436">Ligase</keyword>
<protein>
    <recommendedName>
        <fullName evidence="12">D-alanine--D-alanine ligase</fullName>
        <ecNumber evidence="12">6.3.2.4</ecNumber>
    </recommendedName>
    <alternativeName>
        <fullName evidence="12">D-Ala-D-Ala ligase</fullName>
    </alternativeName>
    <alternativeName>
        <fullName evidence="12">D-alanylalanine synthetase</fullName>
    </alternativeName>
</protein>
<feature type="active site" evidence="13">
    <location>
        <position position="21"/>
    </location>
</feature>
<dbReference type="PANTHER" id="PTHR23132:SF25">
    <property type="entry name" value="D-ALANINE--D-ALANINE LIGASE A"/>
    <property type="match status" value="1"/>
</dbReference>
<feature type="binding site" evidence="14">
    <location>
        <position position="316"/>
    </location>
    <ligand>
        <name>Mg(2+)</name>
        <dbReference type="ChEBI" id="CHEBI:18420"/>
        <label>1</label>
    </ligand>
</feature>
<dbReference type="InterPro" id="IPR000291">
    <property type="entry name" value="D-Ala_lig_Van_CS"/>
</dbReference>
<evidence type="ECO:0000256" key="10">
    <source>
        <dbReference type="ARBA" id="ARBA00023211"/>
    </source>
</evidence>
<dbReference type="InterPro" id="IPR016185">
    <property type="entry name" value="PreATP-grasp_dom_sf"/>
</dbReference>
<dbReference type="NCBIfam" id="NF002378">
    <property type="entry name" value="PRK01372.1"/>
    <property type="match status" value="1"/>
</dbReference>
<evidence type="ECO:0000313" key="17">
    <source>
        <dbReference type="EMBL" id="CUN15365.1"/>
    </source>
</evidence>
<evidence type="ECO:0000256" key="5">
    <source>
        <dbReference type="ARBA" id="ARBA00022741"/>
    </source>
</evidence>
<keyword evidence="12" id="KW-0963">Cytoplasm</keyword>
<dbReference type="PROSITE" id="PS00843">
    <property type="entry name" value="DALA_DALA_LIGASE_1"/>
    <property type="match status" value="1"/>
</dbReference>
<dbReference type="InterPro" id="IPR011761">
    <property type="entry name" value="ATP-grasp"/>
</dbReference>
<evidence type="ECO:0000256" key="7">
    <source>
        <dbReference type="ARBA" id="ARBA00022842"/>
    </source>
</evidence>
<dbReference type="GO" id="GO:0046872">
    <property type="term" value="F:metal ion binding"/>
    <property type="evidence" value="ECO:0007669"/>
    <property type="project" value="UniProtKB-KW"/>
</dbReference>
<evidence type="ECO:0000256" key="1">
    <source>
        <dbReference type="ARBA" id="ARBA00001936"/>
    </source>
</evidence>
<evidence type="ECO:0000256" key="3">
    <source>
        <dbReference type="ARBA" id="ARBA00022598"/>
    </source>
</evidence>
<organism evidence="17 18">
    <name type="scientific">Eubacterium ramulus</name>
    <dbReference type="NCBI Taxonomy" id="39490"/>
    <lineage>
        <taxon>Bacteria</taxon>
        <taxon>Bacillati</taxon>
        <taxon>Bacillota</taxon>
        <taxon>Clostridia</taxon>
        <taxon>Eubacteriales</taxon>
        <taxon>Eubacteriaceae</taxon>
        <taxon>Eubacterium</taxon>
    </lineage>
</organism>
<comment type="catalytic activity">
    <reaction evidence="12">
        <text>2 D-alanine + ATP = D-alanyl-D-alanine + ADP + phosphate + H(+)</text>
        <dbReference type="Rhea" id="RHEA:11224"/>
        <dbReference type="ChEBI" id="CHEBI:15378"/>
        <dbReference type="ChEBI" id="CHEBI:30616"/>
        <dbReference type="ChEBI" id="CHEBI:43474"/>
        <dbReference type="ChEBI" id="CHEBI:57416"/>
        <dbReference type="ChEBI" id="CHEBI:57822"/>
        <dbReference type="ChEBI" id="CHEBI:456216"/>
        <dbReference type="EC" id="6.3.2.4"/>
    </reaction>
</comment>
<dbReference type="FunFam" id="3.30.470.20:FF:000008">
    <property type="entry name" value="D-alanine--D-alanine ligase"/>
    <property type="match status" value="1"/>
</dbReference>
<dbReference type="HAMAP" id="MF_00047">
    <property type="entry name" value="Dala_Dala_lig"/>
    <property type="match status" value="1"/>
</dbReference>
<evidence type="ECO:0000256" key="6">
    <source>
        <dbReference type="ARBA" id="ARBA00022840"/>
    </source>
</evidence>
<feature type="domain" description="ATP-grasp" evidence="16">
    <location>
        <begin position="148"/>
        <end position="349"/>
    </location>
</feature>
<comment type="subcellular location">
    <subcellularLocation>
        <location evidence="12">Cytoplasm</location>
    </subcellularLocation>
</comment>
<dbReference type="Proteomes" id="UP000095492">
    <property type="component" value="Unassembled WGS sequence"/>
</dbReference>
<evidence type="ECO:0000256" key="15">
    <source>
        <dbReference type="PROSITE-ProRule" id="PRU00409"/>
    </source>
</evidence>
<proteinExistence type="inferred from homology"/>
<keyword evidence="5 15" id="KW-0547">Nucleotide-binding</keyword>
<dbReference type="GO" id="GO:0005829">
    <property type="term" value="C:cytosol"/>
    <property type="evidence" value="ECO:0007669"/>
    <property type="project" value="TreeGrafter"/>
</dbReference>
<feature type="active site" evidence="13">
    <location>
        <position position="193"/>
    </location>
</feature>
<dbReference type="GO" id="GO:0009252">
    <property type="term" value="P:peptidoglycan biosynthetic process"/>
    <property type="evidence" value="ECO:0007669"/>
    <property type="project" value="UniProtKB-UniRule"/>
</dbReference>
<evidence type="ECO:0000256" key="8">
    <source>
        <dbReference type="ARBA" id="ARBA00022960"/>
    </source>
</evidence>
<feature type="binding site" evidence="14">
    <location>
        <position position="303"/>
    </location>
    <ligand>
        <name>Mg(2+)</name>
        <dbReference type="ChEBI" id="CHEBI:18420"/>
        <label>1</label>
    </ligand>
</feature>
<dbReference type="PROSITE" id="PS50975">
    <property type="entry name" value="ATP_GRASP"/>
    <property type="match status" value="1"/>
</dbReference>
<evidence type="ECO:0000256" key="11">
    <source>
        <dbReference type="ARBA" id="ARBA00023316"/>
    </source>
</evidence>
<keyword evidence="11 12" id="KW-0961">Cell wall biogenesis/degradation</keyword>
<keyword evidence="9 12" id="KW-0573">Peptidoglycan synthesis</keyword>
<gene>
    <name evidence="17" type="primary">vanA</name>
    <name evidence="12" type="synonym">ddl</name>
    <name evidence="17" type="ORF">ERS852448_02114</name>
</gene>
<dbReference type="Gene3D" id="3.30.470.20">
    <property type="entry name" value="ATP-grasp fold, B domain"/>
    <property type="match status" value="1"/>
</dbReference>
<dbReference type="InterPro" id="IPR011095">
    <property type="entry name" value="Dala_Dala_lig_C"/>
</dbReference>
<keyword evidence="8 12" id="KW-0133">Cell shape</keyword>
<dbReference type="NCBIfam" id="NF000091">
    <property type="entry name" value="D_ala_D_ser_VanG"/>
    <property type="match status" value="1"/>
</dbReference>
<dbReference type="Gene3D" id="3.30.1490.20">
    <property type="entry name" value="ATP-grasp fold, A domain"/>
    <property type="match status" value="1"/>
</dbReference>
<dbReference type="InterPro" id="IPR005905">
    <property type="entry name" value="D_ala_D_ala"/>
</dbReference>
<dbReference type="InterPro" id="IPR013815">
    <property type="entry name" value="ATP_grasp_subdomain_1"/>
</dbReference>
<dbReference type="PIRSF" id="PIRSF039102">
    <property type="entry name" value="Ddl/VanB"/>
    <property type="match status" value="1"/>
</dbReference>
<dbReference type="UniPathway" id="UPA00219"/>
<dbReference type="NCBIfam" id="TIGR01205">
    <property type="entry name" value="D_ala_D_alaTIGR"/>
    <property type="match status" value="1"/>
</dbReference>
<evidence type="ECO:0000256" key="12">
    <source>
        <dbReference type="HAMAP-Rule" id="MF_00047"/>
    </source>
</evidence>
<comment type="function">
    <text evidence="12">Cell wall formation.</text>
</comment>
<dbReference type="Gene3D" id="3.40.50.20">
    <property type="match status" value="1"/>
</dbReference>
<dbReference type="EMBL" id="CYYA01000014">
    <property type="protein sequence ID" value="CUN15365.1"/>
    <property type="molecule type" value="Genomic_DNA"/>
</dbReference>
<dbReference type="EC" id="6.3.2.4" evidence="12"/>
<dbReference type="SUPFAM" id="SSF56059">
    <property type="entry name" value="Glutathione synthetase ATP-binding domain-like"/>
    <property type="match status" value="1"/>
</dbReference>
<comment type="cofactor">
    <cofactor evidence="1">
        <name>Mn(2+)</name>
        <dbReference type="ChEBI" id="CHEBI:29035"/>
    </cofactor>
</comment>
<dbReference type="NCBIfam" id="NF002528">
    <property type="entry name" value="PRK01966.1-4"/>
    <property type="match status" value="1"/>
</dbReference>
<evidence type="ECO:0000256" key="4">
    <source>
        <dbReference type="ARBA" id="ARBA00022723"/>
    </source>
</evidence>
<feature type="binding site" evidence="14">
    <location>
        <position position="318"/>
    </location>
    <ligand>
        <name>Mg(2+)</name>
        <dbReference type="ChEBI" id="CHEBI:18420"/>
        <label>2</label>
    </ligand>
</feature>
<keyword evidence="6 15" id="KW-0067">ATP-binding</keyword>
<dbReference type="PANTHER" id="PTHR23132">
    <property type="entry name" value="D-ALANINE--D-ALANINE LIGASE"/>
    <property type="match status" value="1"/>
</dbReference>
<evidence type="ECO:0000313" key="18">
    <source>
        <dbReference type="Proteomes" id="UP000095492"/>
    </source>
</evidence>
<evidence type="ECO:0000256" key="9">
    <source>
        <dbReference type="ARBA" id="ARBA00022984"/>
    </source>
</evidence>
<evidence type="ECO:0000259" key="16">
    <source>
        <dbReference type="PROSITE" id="PS50975"/>
    </source>
</evidence>
<dbReference type="Pfam" id="PF07478">
    <property type="entry name" value="Dala_Dala_lig_C"/>
    <property type="match status" value="1"/>
</dbReference>
<dbReference type="GO" id="GO:0005524">
    <property type="term" value="F:ATP binding"/>
    <property type="evidence" value="ECO:0007669"/>
    <property type="project" value="UniProtKB-UniRule"/>
</dbReference>